<evidence type="ECO:0000259" key="8">
    <source>
        <dbReference type="PROSITE" id="PS51352"/>
    </source>
</evidence>
<organism evidence="9 10">
    <name type="scientific">Gordonia polyisoprenivorans (strain DSM 44266 / VH2)</name>
    <dbReference type="NCBI Taxonomy" id="1112204"/>
    <lineage>
        <taxon>Bacteria</taxon>
        <taxon>Bacillati</taxon>
        <taxon>Actinomycetota</taxon>
        <taxon>Actinomycetes</taxon>
        <taxon>Mycobacteriales</taxon>
        <taxon>Gordoniaceae</taxon>
        <taxon>Gordonia</taxon>
    </lineage>
</organism>
<dbReference type="eggNOG" id="COG0526">
    <property type="taxonomic scope" value="Bacteria"/>
</dbReference>
<dbReference type="Pfam" id="PF08534">
    <property type="entry name" value="Redoxin"/>
    <property type="match status" value="1"/>
</dbReference>
<keyword evidence="5" id="KW-0676">Redox-active center</keyword>
<keyword evidence="4" id="KW-1015">Disulfide bond</keyword>
<evidence type="ECO:0000256" key="4">
    <source>
        <dbReference type="ARBA" id="ARBA00023157"/>
    </source>
</evidence>
<keyword evidence="10" id="KW-1185">Reference proteome</keyword>
<evidence type="ECO:0000313" key="9">
    <source>
        <dbReference type="EMBL" id="AFA72135.1"/>
    </source>
</evidence>
<dbReference type="HOGENOM" id="CLU_042529_11_1_11"/>
<proteinExistence type="predicted"/>
<dbReference type="GO" id="GO:0016491">
    <property type="term" value="F:oxidoreductase activity"/>
    <property type="evidence" value="ECO:0007669"/>
    <property type="project" value="InterPro"/>
</dbReference>
<keyword evidence="7" id="KW-0732">Signal</keyword>
<name>H6N1C4_GORPV</name>
<evidence type="ECO:0000256" key="5">
    <source>
        <dbReference type="ARBA" id="ARBA00023284"/>
    </source>
</evidence>
<dbReference type="Proteomes" id="UP000009154">
    <property type="component" value="Chromosome"/>
</dbReference>
<dbReference type="STRING" id="1112204.GPOL_c10730"/>
<feature type="domain" description="Thioredoxin" evidence="8">
    <location>
        <begin position="48"/>
        <end position="191"/>
    </location>
</feature>
<dbReference type="EMBL" id="CP003119">
    <property type="protein sequence ID" value="AFA72135.1"/>
    <property type="molecule type" value="Genomic_DNA"/>
</dbReference>
<dbReference type="InterPro" id="IPR017937">
    <property type="entry name" value="Thioredoxin_CS"/>
</dbReference>
<evidence type="ECO:0000256" key="1">
    <source>
        <dbReference type="ARBA" id="ARBA00004196"/>
    </source>
</evidence>
<dbReference type="AlphaFoldDB" id="H6N1C4"/>
<evidence type="ECO:0000256" key="2">
    <source>
        <dbReference type="ARBA" id="ARBA00022748"/>
    </source>
</evidence>
<feature type="compositionally biased region" description="Low complexity" evidence="6">
    <location>
        <begin position="194"/>
        <end position="227"/>
    </location>
</feature>
<dbReference type="PANTHER" id="PTHR42852:SF6">
    <property type="entry name" value="THIOL:DISULFIDE INTERCHANGE PROTEIN DSBE"/>
    <property type="match status" value="1"/>
</dbReference>
<protein>
    <submittedName>
        <fullName evidence="9">Putative cytochrome c biogenesis protein ResA</fullName>
    </submittedName>
</protein>
<reference evidence="9 10" key="1">
    <citation type="journal article" date="2012" name="Appl. Environ. Microbiol.">
        <title>Involvement of two latex-clearing proteins during rubber degradation and insights into the subsequent degradation pathway revealed by the genome sequence of Gordonia polyisoprenivorans strain VH2.</title>
        <authorList>
            <person name="Hiessl S."/>
            <person name="Schuldes J."/>
            <person name="Thurmer A."/>
            <person name="Halbsguth T."/>
            <person name="Broker D."/>
            <person name="Angelov A."/>
            <person name="Liebl W."/>
            <person name="Daniel R."/>
            <person name="Steinbuchel A."/>
        </authorList>
    </citation>
    <scope>NUCLEOTIDE SEQUENCE [LARGE SCALE GENOMIC DNA]</scope>
    <source>
        <strain evidence="10">DSM 44266 / VH2</strain>
    </source>
</reference>
<feature type="region of interest" description="Disordered" evidence="6">
    <location>
        <begin position="192"/>
        <end position="227"/>
    </location>
</feature>
<feature type="signal peptide" evidence="7">
    <location>
        <begin position="1"/>
        <end position="21"/>
    </location>
</feature>
<dbReference type="CDD" id="cd02966">
    <property type="entry name" value="TlpA_like_family"/>
    <property type="match status" value="1"/>
</dbReference>
<dbReference type="GeneID" id="90158153"/>
<dbReference type="InterPro" id="IPR050553">
    <property type="entry name" value="Thioredoxin_ResA/DsbE_sf"/>
</dbReference>
<feature type="chain" id="PRO_5003604444" evidence="7">
    <location>
        <begin position="22"/>
        <end position="227"/>
    </location>
</feature>
<dbReference type="PROSITE" id="PS00194">
    <property type="entry name" value="THIOREDOXIN_1"/>
    <property type="match status" value="1"/>
</dbReference>
<dbReference type="GO" id="GO:0017004">
    <property type="term" value="P:cytochrome complex assembly"/>
    <property type="evidence" value="ECO:0007669"/>
    <property type="project" value="UniProtKB-KW"/>
</dbReference>
<dbReference type="Gene3D" id="3.40.30.10">
    <property type="entry name" value="Glutaredoxin"/>
    <property type="match status" value="1"/>
</dbReference>
<keyword evidence="3" id="KW-0735">Signal-anchor</keyword>
<keyword evidence="2" id="KW-0201">Cytochrome c-type biogenesis</keyword>
<comment type="subcellular location">
    <subcellularLocation>
        <location evidence="1">Cell envelope</location>
    </subcellularLocation>
</comment>
<dbReference type="InterPro" id="IPR013740">
    <property type="entry name" value="Redoxin"/>
</dbReference>
<evidence type="ECO:0000256" key="3">
    <source>
        <dbReference type="ARBA" id="ARBA00022968"/>
    </source>
</evidence>
<dbReference type="PROSITE" id="PS51352">
    <property type="entry name" value="THIOREDOXIN_2"/>
    <property type="match status" value="1"/>
</dbReference>
<dbReference type="GO" id="GO:0030313">
    <property type="term" value="C:cell envelope"/>
    <property type="evidence" value="ECO:0007669"/>
    <property type="project" value="UniProtKB-SubCell"/>
</dbReference>
<keyword evidence="3" id="KW-0812">Transmembrane</keyword>
<dbReference type="RefSeq" id="WP_014359039.1">
    <property type="nucleotide sequence ID" value="NC_016906.1"/>
</dbReference>
<sequence length="227" mass="23454">MRIVAALLVSLAFGVALTACGTGDDAVSQGDTFQFVSPGGQTVITYDQADRKHIADVSGDDLTTGKPLSLSDPEFADKAVVINVWGSWCGPCRGEASALEQVYEQYKDQGVNFLGINLRDNQQSAQDFVDDRHVGYPSIYDFAGASLAALTTPTSVVPTTIVLDRQHRPAAVFLRAVSADELGAMVGKVIAEDPAPGSSTAPASGAPSTAPASTPASAAPSSAEVPQ</sequence>
<dbReference type="KEGG" id="gpo:GPOL_c10730"/>
<dbReference type="PANTHER" id="PTHR42852">
    <property type="entry name" value="THIOL:DISULFIDE INTERCHANGE PROTEIN DSBE"/>
    <property type="match status" value="1"/>
</dbReference>
<gene>
    <name evidence="9" type="primary">resA</name>
    <name evidence="9" type="ordered locus">GPOL_c10730</name>
</gene>
<dbReference type="InterPro" id="IPR036249">
    <property type="entry name" value="Thioredoxin-like_sf"/>
</dbReference>
<evidence type="ECO:0000256" key="6">
    <source>
        <dbReference type="SAM" id="MobiDB-lite"/>
    </source>
</evidence>
<evidence type="ECO:0000256" key="7">
    <source>
        <dbReference type="SAM" id="SignalP"/>
    </source>
</evidence>
<dbReference type="SUPFAM" id="SSF52833">
    <property type="entry name" value="Thioredoxin-like"/>
    <property type="match status" value="1"/>
</dbReference>
<evidence type="ECO:0000313" key="10">
    <source>
        <dbReference type="Proteomes" id="UP000009154"/>
    </source>
</evidence>
<accession>H6N1C4</accession>
<dbReference type="InterPro" id="IPR013766">
    <property type="entry name" value="Thioredoxin_domain"/>
</dbReference>
<dbReference type="PROSITE" id="PS51257">
    <property type="entry name" value="PROKAR_LIPOPROTEIN"/>
    <property type="match status" value="1"/>
</dbReference>